<gene>
    <name evidence="2" type="ORF">BDZ85DRAFT_270479</name>
</gene>
<keyword evidence="3" id="KW-1185">Reference proteome</keyword>
<accession>A0A6A6FXZ3</accession>
<name>A0A6A6FXZ3_9PEZI</name>
<feature type="compositionally biased region" description="Basic residues" evidence="1">
    <location>
        <begin position="1"/>
        <end position="13"/>
    </location>
</feature>
<evidence type="ECO:0000313" key="3">
    <source>
        <dbReference type="Proteomes" id="UP000799538"/>
    </source>
</evidence>
<dbReference type="OrthoDB" id="10400164at2759"/>
<dbReference type="EMBL" id="ML992550">
    <property type="protein sequence ID" value="KAF2218365.1"/>
    <property type="molecule type" value="Genomic_DNA"/>
</dbReference>
<evidence type="ECO:0000256" key="1">
    <source>
        <dbReference type="SAM" id="MobiDB-lite"/>
    </source>
</evidence>
<sequence>MAPKPRQTHKSIQKRGIFAELMRTKASDNDPADLKAMPTQFLDGASSPTPISPADSALGGPAFIPPSTSDSNDAAPVKHASSWTPHPKGLKSPPVLLSAPSSHIHAIDLNTLRPVSPLCLDGGSQNTLTPAVPPRWLALSQSLTTRIMSLYIDKDLDLNHPFAHLSSRDIQTKIDDNISTLSNVRAEIALVEAQMSALALKEAEDERIKDAREERSMVEWVVKQCVAHVLKTAMRDILEVVGLHAGWHEELKGELRRYVRVYELKRHTTERGNLGWDYGAKTMCRMLWKSGSGISRRCALELRELRLSGRIGRRRRWVWQAGSQRWSAAVGAKRTNTRSRRVITKQYRAYQERCRWM</sequence>
<protein>
    <submittedName>
        <fullName evidence="2">Uncharacterized protein</fullName>
    </submittedName>
</protein>
<organism evidence="2 3">
    <name type="scientific">Elsinoe ampelina</name>
    <dbReference type="NCBI Taxonomy" id="302913"/>
    <lineage>
        <taxon>Eukaryota</taxon>
        <taxon>Fungi</taxon>
        <taxon>Dikarya</taxon>
        <taxon>Ascomycota</taxon>
        <taxon>Pezizomycotina</taxon>
        <taxon>Dothideomycetes</taxon>
        <taxon>Dothideomycetidae</taxon>
        <taxon>Myriangiales</taxon>
        <taxon>Elsinoaceae</taxon>
        <taxon>Elsinoe</taxon>
    </lineage>
</organism>
<dbReference type="Proteomes" id="UP000799538">
    <property type="component" value="Unassembled WGS sequence"/>
</dbReference>
<reference evidence="3" key="1">
    <citation type="journal article" date="2020" name="Stud. Mycol.">
        <title>101 Dothideomycetes genomes: A test case for predicting lifestyles and emergence of pathogens.</title>
        <authorList>
            <person name="Haridas S."/>
            <person name="Albert R."/>
            <person name="Binder M."/>
            <person name="Bloem J."/>
            <person name="LaButti K."/>
            <person name="Salamov A."/>
            <person name="Andreopoulos B."/>
            <person name="Baker S."/>
            <person name="Barry K."/>
            <person name="Bills G."/>
            <person name="Bluhm B."/>
            <person name="Cannon C."/>
            <person name="Castanera R."/>
            <person name="Culley D."/>
            <person name="Daum C."/>
            <person name="Ezra D."/>
            <person name="Gonzalez J."/>
            <person name="Henrissat B."/>
            <person name="Kuo A."/>
            <person name="Liang C."/>
            <person name="Lipzen A."/>
            <person name="Lutzoni F."/>
            <person name="Magnuson J."/>
            <person name="Mondo S."/>
            <person name="Nolan M."/>
            <person name="Ohm R."/>
            <person name="Pangilinan J."/>
            <person name="Park H.-J."/>
            <person name="Ramirez L."/>
            <person name="Alfaro M."/>
            <person name="Sun H."/>
            <person name="Tritt A."/>
            <person name="Yoshinaga Y."/>
            <person name="Zwiers L.-H."/>
            <person name="Turgeon B."/>
            <person name="Goodwin S."/>
            <person name="Spatafora J."/>
            <person name="Crous P."/>
            <person name="Grigoriev I."/>
        </authorList>
    </citation>
    <scope>NUCLEOTIDE SEQUENCE [LARGE SCALE GENOMIC DNA]</scope>
    <source>
        <strain evidence="3">CECT 20119</strain>
    </source>
</reference>
<dbReference type="AlphaFoldDB" id="A0A6A6FXZ3"/>
<proteinExistence type="predicted"/>
<feature type="region of interest" description="Disordered" evidence="1">
    <location>
        <begin position="1"/>
        <end position="93"/>
    </location>
</feature>
<evidence type="ECO:0000313" key="2">
    <source>
        <dbReference type="EMBL" id="KAF2218365.1"/>
    </source>
</evidence>